<reference evidence="1 2" key="1">
    <citation type="journal article" date="2024" name="bioRxiv">
        <title>A reference genome for Trichogramma kaykai: A tiny desert-dwelling parasitoid wasp with competing sex-ratio distorters.</title>
        <authorList>
            <person name="Culotta J."/>
            <person name="Lindsey A.R."/>
        </authorList>
    </citation>
    <scope>NUCLEOTIDE SEQUENCE [LARGE SCALE GENOMIC DNA]</scope>
    <source>
        <strain evidence="1 2">KSX58</strain>
    </source>
</reference>
<sequence>MSNESEESFDNQKLLEIFKSLRENVHWEILDERRKFIHQHRERQRENLGDELRVRFSKYDPTNLLIKLPAFIRRERERAREREKTVYFTREGQRWYIDYSSAYVPSRHCFFEFTSCSVTIIFHGLCVISAASWRRWWC</sequence>
<protein>
    <submittedName>
        <fullName evidence="1">Uncharacterized protein</fullName>
    </submittedName>
</protein>
<dbReference type="Proteomes" id="UP001627154">
    <property type="component" value="Unassembled WGS sequence"/>
</dbReference>
<comment type="caution">
    <text evidence="1">The sequence shown here is derived from an EMBL/GenBank/DDBJ whole genome shotgun (WGS) entry which is preliminary data.</text>
</comment>
<evidence type="ECO:0000313" key="2">
    <source>
        <dbReference type="Proteomes" id="UP001627154"/>
    </source>
</evidence>
<gene>
    <name evidence="1" type="ORF">TKK_002872</name>
</gene>
<name>A0ABD2XGH1_9HYME</name>
<keyword evidence="2" id="KW-1185">Reference proteome</keyword>
<dbReference type="AlphaFoldDB" id="A0ABD2XGH1"/>
<evidence type="ECO:0000313" key="1">
    <source>
        <dbReference type="EMBL" id="KAL3404385.1"/>
    </source>
</evidence>
<organism evidence="1 2">
    <name type="scientific">Trichogramma kaykai</name>
    <dbReference type="NCBI Taxonomy" id="54128"/>
    <lineage>
        <taxon>Eukaryota</taxon>
        <taxon>Metazoa</taxon>
        <taxon>Ecdysozoa</taxon>
        <taxon>Arthropoda</taxon>
        <taxon>Hexapoda</taxon>
        <taxon>Insecta</taxon>
        <taxon>Pterygota</taxon>
        <taxon>Neoptera</taxon>
        <taxon>Endopterygota</taxon>
        <taxon>Hymenoptera</taxon>
        <taxon>Apocrita</taxon>
        <taxon>Proctotrupomorpha</taxon>
        <taxon>Chalcidoidea</taxon>
        <taxon>Trichogrammatidae</taxon>
        <taxon>Trichogramma</taxon>
    </lineage>
</organism>
<accession>A0ABD2XGH1</accession>
<proteinExistence type="predicted"/>
<dbReference type="EMBL" id="JBJJXI010000025">
    <property type="protein sequence ID" value="KAL3404385.1"/>
    <property type="molecule type" value="Genomic_DNA"/>
</dbReference>